<reference evidence="1 2" key="1">
    <citation type="submission" date="2023-11" db="EMBL/GenBank/DDBJ databases">
        <title>Peredibacter starrii A3.12.</title>
        <authorList>
            <person name="Mitchell R.J."/>
        </authorList>
    </citation>
    <scope>NUCLEOTIDE SEQUENCE [LARGE SCALE GENOMIC DNA]</scope>
    <source>
        <strain evidence="1 2">A3.12</strain>
    </source>
</reference>
<dbReference type="EMBL" id="CP139487">
    <property type="protein sequence ID" value="WPU66531.1"/>
    <property type="molecule type" value="Genomic_DNA"/>
</dbReference>
<dbReference type="PANTHER" id="PTHR38733:SF1">
    <property type="entry name" value="TYPE IV METHYL-DIRECTED RESTRICTION ENZYME ECOKMCRBC"/>
    <property type="match status" value="1"/>
</dbReference>
<dbReference type="InterPro" id="IPR019292">
    <property type="entry name" value="McrC"/>
</dbReference>
<gene>
    <name evidence="1" type="ORF">SOO65_07215</name>
</gene>
<dbReference type="KEGG" id="psti:SOO65_07215"/>
<organism evidence="1 2">
    <name type="scientific">Peredibacter starrii</name>
    <dbReference type="NCBI Taxonomy" id="28202"/>
    <lineage>
        <taxon>Bacteria</taxon>
        <taxon>Pseudomonadati</taxon>
        <taxon>Bdellovibrionota</taxon>
        <taxon>Bacteriovoracia</taxon>
        <taxon>Bacteriovoracales</taxon>
        <taxon>Bacteriovoracaceae</taxon>
        <taxon>Peredibacter</taxon>
    </lineage>
</organism>
<dbReference type="RefSeq" id="WP_321398839.1">
    <property type="nucleotide sequence ID" value="NZ_CP139487.1"/>
</dbReference>
<dbReference type="REBASE" id="780658">
    <property type="entry name" value="PstA312McrBCP"/>
</dbReference>
<proteinExistence type="predicted"/>
<dbReference type="PANTHER" id="PTHR38733">
    <property type="entry name" value="PROTEIN MCRC"/>
    <property type="match status" value="1"/>
</dbReference>
<sequence>MKIKRLTVFEHNSLRVGEDENNLSKKEFEALCLYHSKSSQKFFSIEYNKIRFKHFVGAIQVGSLMIEVLPKVDHDNDNFDRWHHALINILQHTKRIRSYSANNSNLEVHNGSLIDLYIEHFLNEVDRLLHSGLRKKYRVETSNLNVLKGRIDFGKHLKNNLADMTKFNCAHEVFNWDHDIHSAIRMALNIVIKTVKNQHLVARAKKLNLYMPENVKQSISIDRLDRIKLDRTTKRYEVALTLSSLLIRSFCPMMTAGKSSVLAIMFDMNHLYEDFIFNMIRRCLADTEYTVERRMKKFWKDKVIKPDMLITNGRKVIIMDTKWKIPQDGTPTDADLKQVFVYNNYFDSPDSVLLYPWSSIFEGVQKESLHGEYYQPLTLDGLCIPNSCRVETISFFDSNDKFDTGKILDEIKQIIFTIIESHKVA</sequence>
<protein>
    <recommendedName>
        <fullName evidence="3">5-methylcytosine-specific restriction enzyme subunit McrC</fullName>
    </recommendedName>
</protein>
<evidence type="ECO:0000313" key="2">
    <source>
        <dbReference type="Proteomes" id="UP001324634"/>
    </source>
</evidence>
<dbReference type="Proteomes" id="UP001324634">
    <property type="component" value="Chromosome"/>
</dbReference>
<evidence type="ECO:0008006" key="3">
    <source>
        <dbReference type="Google" id="ProtNLM"/>
    </source>
</evidence>
<accession>A0AAX4HSZ3</accession>
<dbReference type="Pfam" id="PF10117">
    <property type="entry name" value="McrBC"/>
    <property type="match status" value="1"/>
</dbReference>
<dbReference type="AlphaFoldDB" id="A0AAX4HSZ3"/>
<name>A0AAX4HSZ3_9BACT</name>
<evidence type="ECO:0000313" key="1">
    <source>
        <dbReference type="EMBL" id="WPU66531.1"/>
    </source>
</evidence>
<keyword evidence="2" id="KW-1185">Reference proteome</keyword>